<sequence>MRMITKLADTLLGRVAPKARAEAACTGPVEEWCADGVLYRFTPCPRPRTDVIGTC</sequence>
<reference evidence="1 2" key="1">
    <citation type="submission" date="2020-08" db="EMBL/GenBank/DDBJ databases">
        <title>Genomic Encyclopedia of Type Strains, Phase IV (KMG-IV): sequencing the most valuable type-strain genomes for metagenomic binning, comparative biology and taxonomic classification.</title>
        <authorList>
            <person name="Goeker M."/>
        </authorList>
    </citation>
    <scope>NUCLEOTIDE SEQUENCE [LARGE SCALE GENOMIC DNA]</scope>
    <source>
        <strain evidence="1 2">YIM 65646</strain>
    </source>
</reference>
<evidence type="ECO:0000313" key="2">
    <source>
        <dbReference type="Proteomes" id="UP000548476"/>
    </source>
</evidence>
<accession>A0A841FSZ9</accession>
<dbReference type="AlphaFoldDB" id="A0A841FSZ9"/>
<evidence type="ECO:0000313" key="1">
    <source>
        <dbReference type="EMBL" id="MBB6039415.1"/>
    </source>
</evidence>
<organism evidence="1 2">
    <name type="scientific">Phytomonospora endophytica</name>
    <dbReference type="NCBI Taxonomy" id="714109"/>
    <lineage>
        <taxon>Bacteria</taxon>
        <taxon>Bacillati</taxon>
        <taxon>Actinomycetota</taxon>
        <taxon>Actinomycetes</taxon>
        <taxon>Micromonosporales</taxon>
        <taxon>Micromonosporaceae</taxon>
        <taxon>Phytomonospora</taxon>
    </lineage>
</organism>
<comment type="caution">
    <text evidence="1">The sequence shown here is derived from an EMBL/GenBank/DDBJ whole genome shotgun (WGS) entry which is preliminary data.</text>
</comment>
<gene>
    <name evidence="1" type="ORF">HNR73_007310</name>
</gene>
<keyword evidence="2" id="KW-1185">Reference proteome</keyword>
<proteinExistence type="predicted"/>
<dbReference type="Proteomes" id="UP000548476">
    <property type="component" value="Unassembled WGS sequence"/>
</dbReference>
<protein>
    <submittedName>
        <fullName evidence="1">Uncharacterized protein</fullName>
    </submittedName>
</protein>
<name>A0A841FSZ9_9ACTN</name>
<dbReference type="EMBL" id="JACHGT010000022">
    <property type="protein sequence ID" value="MBB6039415.1"/>
    <property type="molecule type" value="Genomic_DNA"/>
</dbReference>
<dbReference type="RefSeq" id="WP_184792503.1">
    <property type="nucleotide sequence ID" value="NZ_BONT01000084.1"/>
</dbReference>